<accession>A0AAV3R652</accession>
<comment type="caution">
    <text evidence="1">The sequence shown here is derived from an EMBL/GenBank/DDBJ whole genome shotgun (WGS) entry which is preliminary data.</text>
</comment>
<evidence type="ECO:0000313" key="1">
    <source>
        <dbReference type="EMBL" id="GAA0170706.1"/>
    </source>
</evidence>
<dbReference type="EMBL" id="BAABME010007359">
    <property type="protein sequence ID" value="GAA0170706.1"/>
    <property type="molecule type" value="Genomic_DNA"/>
</dbReference>
<organism evidence="1 2">
    <name type="scientific">Lithospermum erythrorhizon</name>
    <name type="common">Purple gromwell</name>
    <name type="synonym">Lithospermum officinale var. erythrorhizon</name>
    <dbReference type="NCBI Taxonomy" id="34254"/>
    <lineage>
        <taxon>Eukaryota</taxon>
        <taxon>Viridiplantae</taxon>
        <taxon>Streptophyta</taxon>
        <taxon>Embryophyta</taxon>
        <taxon>Tracheophyta</taxon>
        <taxon>Spermatophyta</taxon>
        <taxon>Magnoliopsida</taxon>
        <taxon>eudicotyledons</taxon>
        <taxon>Gunneridae</taxon>
        <taxon>Pentapetalae</taxon>
        <taxon>asterids</taxon>
        <taxon>lamiids</taxon>
        <taxon>Boraginales</taxon>
        <taxon>Boraginaceae</taxon>
        <taxon>Boraginoideae</taxon>
        <taxon>Lithospermeae</taxon>
        <taxon>Lithospermum</taxon>
    </lineage>
</organism>
<reference evidence="1 2" key="1">
    <citation type="submission" date="2024-01" db="EMBL/GenBank/DDBJ databases">
        <title>The complete chloroplast genome sequence of Lithospermum erythrorhizon: insights into the phylogenetic relationship among Boraginaceae species and the maternal lineages of purple gromwells.</title>
        <authorList>
            <person name="Okada T."/>
            <person name="Watanabe K."/>
        </authorList>
    </citation>
    <scope>NUCLEOTIDE SEQUENCE [LARGE SCALE GENOMIC DNA]</scope>
</reference>
<keyword evidence="2" id="KW-1185">Reference proteome</keyword>
<protein>
    <submittedName>
        <fullName evidence="1">Uncharacterized protein</fullName>
    </submittedName>
</protein>
<dbReference type="AlphaFoldDB" id="A0AAV3R652"/>
<evidence type="ECO:0000313" key="2">
    <source>
        <dbReference type="Proteomes" id="UP001454036"/>
    </source>
</evidence>
<proteinExistence type="predicted"/>
<gene>
    <name evidence="1" type="ORF">LIER_24907</name>
</gene>
<name>A0AAV3R652_LITER</name>
<sequence>MAVRTMPGRPISILDHNDRGRLGTAPKIRPDCYIVMDHYFIGAFIATTYLEPLCAMSRQSRFAKLHVTPSQVKFSSRLSQELQRQIDNGRVKLEMEGEIKWHLQIFN</sequence>
<dbReference type="Proteomes" id="UP001454036">
    <property type="component" value="Unassembled WGS sequence"/>
</dbReference>